<feature type="compositionally biased region" description="Basic and acidic residues" evidence="1">
    <location>
        <begin position="92"/>
        <end position="105"/>
    </location>
</feature>
<evidence type="ECO:0000313" key="3">
    <source>
        <dbReference type="Proteomes" id="UP001431783"/>
    </source>
</evidence>
<evidence type="ECO:0000313" key="2">
    <source>
        <dbReference type="EMBL" id="KAK9874090.1"/>
    </source>
</evidence>
<dbReference type="EMBL" id="JARQZJ010000031">
    <property type="protein sequence ID" value="KAK9874090.1"/>
    <property type="molecule type" value="Genomic_DNA"/>
</dbReference>
<keyword evidence="3" id="KW-1185">Reference proteome</keyword>
<feature type="compositionally biased region" description="Basic residues" evidence="1">
    <location>
        <begin position="126"/>
        <end position="142"/>
    </location>
</feature>
<feature type="compositionally biased region" description="Low complexity" evidence="1">
    <location>
        <begin position="78"/>
        <end position="90"/>
    </location>
</feature>
<name>A0AAW1TUS7_9CUCU</name>
<dbReference type="AlphaFoldDB" id="A0AAW1TUS7"/>
<accession>A0AAW1TUS7</accession>
<proteinExistence type="predicted"/>
<reference evidence="2 3" key="1">
    <citation type="submission" date="2023-03" db="EMBL/GenBank/DDBJ databases">
        <title>Genome insight into feeding habits of ladybird beetles.</title>
        <authorList>
            <person name="Li H.-S."/>
            <person name="Huang Y.-H."/>
            <person name="Pang H."/>
        </authorList>
    </citation>
    <scope>NUCLEOTIDE SEQUENCE [LARGE SCALE GENOMIC DNA]</scope>
    <source>
        <strain evidence="2">SYSU_2023b</strain>
        <tissue evidence="2">Whole body</tissue>
    </source>
</reference>
<protein>
    <submittedName>
        <fullName evidence="2">Uncharacterized protein</fullName>
    </submittedName>
</protein>
<gene>
    <name evidence="2" type="ORF">WA026_002446</name>
</gene>
<comment type="caution">
    <text evidence="2">The sequence shown here is derived from an EMBL/GenBank/DDBJ whole genome shotgun (WGS) entry which is preliminary data.</text>
</comment>
<sequence length="255" mass="29310">MFAVVKLLYFQTLKTICDLMNGELSSQILVYLLTMVDMPKEGGYQLPIMEKMQKTHGCLAESVRPHLLECLRSKKSDSNGSSSNDTSLEESSSEKKPDDKSDSPIEKTGSPVKKSSSSEEDCFLKPAKRPKKNHRGSKKIQRTNKGGSCDQETLPSLTDICSSYCVRNERDLKKMYKTKLDKAWAMVNGNKLDGKNLNDCYEVIRYLNRMMKLVRMVENTEVTTELLMEEYTDVDIFIREKHLHKYFEWDPFEGM</sequence>
<dbReference type="Proteomes" id="UP001431783">
    <property type="component" value="Unassembled WGS sequence"/>
</dbReference>
<feature type="region of interest" description="Disordered" evidence="1">
    <location>
        <begin position="72"/>
        <end position="150"/>
    </location>
</feature>
<evidence type="ECO:0000256" key="1">
    <source>
        <dbReference type="SAM" id="MobiDB-lite"/>
    </source>
</evidence>
<organism evidence="2 3">
    <name type="scientific">Henosepilachna vigintioctopunctata</name>
    <dbReference type="NCBI Taxonomy" id="420089"/>
    <lineage>
        <taxon>Eukaryota</taxon>
        <taxon>Metazoa</taxon>
        <taxon>Ecdysozoa</taxon>
        <taxon>Arthropoda</taxon>
        <taxon>Hexapoda</taxon>
        <taxon>Insecta</taxon>
        <taxon>Pterygota</taxon>
        <taxon>Neoptera</taxon>
        <taxon>Endopterygota</taxon>
        <taxon>Coleoptera</taxon>
        <taxon>Polyphaga</taxon>
        <taxon>Cucujiformia</taxon>
        <taxon>Coccinelloidea</taxon>
        <taxon>Coccinellidae</taxon>
        <taxon>Epilachninae</taxon>
        <taxon>Epilachnini</taxon>
        <taxon>Henosepilachna</taxon>
    </lineage>
</organism>